<evidence type="ECO:0000259" key="11">
    <source>
        <dbReference type="Pfam" id="PF00535"/>
    </source>
</evidence>
<evidence type="ECO:0000256" key="6">
    <source>
        <dbReference type="ARBA" id="ARBA00022842"/>
    </source>
</evidence>
<comment type="catalytic activity">
    <reaction evidence="10">
        <text>an NDP-alpha-D-glucose + (2R)-3-phosphoglycerate = (2R)-2-O-(alpha-D-glucopyranosyl)-3-phospho-glycerate + a ribonucleoside 5'-diphosphate + H(+)</text>
        <dbReference type="Rhea" id="RHEA:47244"/>
        <dbReference type="ChEBI" id="CHEBI:15378"/>
        <dbReference type="ChEBI" id="CHEBI:57930"/>
        <dbReference type="ChEBI" id="CHEBI:58272"/>
        <dbReference type="ChEBI" id="CHEBI:62600"/>
        <dbReference type="ChEBI" id="CHEBI:76533"/>
        <dbReference type="EC" id="2.4.1.266"/>
    </reaction>
    <physiologicalReaction direction="left-to-right" evidence="10">
        <dbReference type="Rhea" id="RHEA:47245"/>
    </physiologicalReaction>
</comment>
<dbReference type="EC" id="2.4.1.266" evidence="7"/>
<dbReference type="Proteomes" id="UP000290408">
    <property type="component" value="Chromosome"/>
</dbReference>
<sequence>MRAPTRDWLARHSHVHGDFDAADLVERLEAKGERVTVVIPARNEAATVGEVVTGLRHELVERVPLVSELVVIDSDSDDDTSAVAADAGATVHRSDEIAAHLGSHPGKGEALWKSLFVTSGDLLVFVDADLTEWGPHFVTGLVGALTADPATMLVKGWYDRVLDVPGQSPSTEGGRVTELVARPVLDLWWPDLAGVVQPLAGEWAARRALMESLTVPTGYGVEIASLIDTHRRLGLGAIAQVDLGARAHRHQKDHDLAVMAAELLAVVHARRDGEPREVEVVADELEQFTRDGGWRTRPVPLVQRPPAVTQTGYSEGLA</sequence>
<evidence type="ECO:0000313" key="12">
    <source>
        <dbReference type="EMBL" id="QBF47201.1"/>
    </source>
</evidence>
<evidence type="ECO:0000256" key="1">
    <source>
        <dbReference type="ARBA" id="ARBA00001936"/>
    </source>
</evidence>
<evidence type="ECO:0000256" key="4">
    <source>
        <dbReference type="ARBA" id="ARBA00022676"/>
    </source>
</evidence>
<dbReference type="STRING" id="1216970.GCA_001570985_02146"/>
<dbReference type="GO" id="GO:0016757">
    <property type="term" value="F:glycosyltransferase activity"/>
    <property type="evidence" value="ECO:0007669"/>
    <property type="project" value="UniProtKB-KW"/>
</dbReference>
<feature type="domain" description="Glycosyltransferase 2-like" evidence="11">
    <location>
        <begin position="36"/>
        <end position="162"/>
    </location>
</feature>
<dbReference type="OrthoDB" id="5011697at2"/>
<evidence type="ECO:0000313" key="13">
    <source>
        <dbReference type="Proteomes" id="UP000290408"/>
    </source>
</evidence>
<keyword evidence="4 12" id="KW-0328">Glycosyltransferase</keyword>
<comment type="similarity">
    <text evidence="3">Belongs to the glycosyltransferase 2 family.</text>
</comment>
<organism evidence="12 13">
    <name type="scientific">Janibacter limosus</name>
    <dbReference type="NCBI Taxonomy" id="53458"/>
    <lineage>
        <taxon>Bacteria</taxon>
        <taxon>Bacillati</taxon>
        <taxon>Actinomycetota</taxon>
        <taxon>Actinomycetes</taxon>
        <taxon>Micrococcales</taxon>
        <taxon>Intrasporangiaceae</taxon>
        <taxon>Janibacter</taxon>
    </lineage>
</organism>
<dbReference type="Pfam" id="PF00535">
    <property type="entry name" value="Glycos_transf_2"/>
    <property type="match status" value="1"/>
</dbReference>
<dbReference type="KEGG" id="jli:EXU32_13650"/>
<keyword evidence="6" id="KW-0460">Magnesium</keyword>
<dbReference type="SUPFAM" id="SSF53448">
    <property type="entry name" value="Nucleotide-diphospho-sugar transferases"/>
    <property type="match status" value="1"/>
</dbReference>
<comment type="cofactor">
    <cofactor evidence="1">
        <name>Mn(2+)</name>
        <dbReference type="ChEBI" id="CHEBI:29035"/>
    </cofactor>
</comment>
<dbReference type="InterPro" id="IPR050256">
    <property type="entry name" value="Glycosyltransferase_2"/>
</dbReference>
<dbReference type="InterPro" id="IPR029044">
    <property type="entry name" value="Nucleotide-diphossugar_trans"/>
</dbReference>
<comment type="cofactor">
    <cofactor evidence="2">
        <name>Mg(2+)</name>
        <dbReference type="ChEBI" id="CHEBI:18420"/>
    </cofactor>
</comment>
<comment type="catalytic activity">
    <reaction evidence="9">
        <text>(2R)-3-phosphoglycerate + UDP-alpha-D-glucose = (2R)-2-O-(alpha-D-glucopyranosyl)-3-phospho-glycerate + UDP + H(+)</text>
        <dbReference type="Rhea" id="RHEA:31319"/>
        <dbReference type="ChEBI" id="CHEBI:15378"/>
        <dbReference type="ChEBI" id="CHEBI:58223"/>
        <dbReference type="ChEBI" id="CHEBI:58272"/>
        <dbReference type="ChEBI" id="CHEBI:58885"/>
        <dbReference type="ChEBI" id="CHEBI:62600"/>
        <dbReference type="EC" id="2.4.1.266"/>
    </reaction>
    <physiologicalReaction direction="left-to-right" evidence="9">
        <dbReference type="Rhea" id="RHEA:31320"/>
    </physiologicalReaction>
</comment>
<dbReference type="NCBIfam" id="NF010496">
    <property type="entry name" value="PRK13915.1"/>
    <property type="match status" value="1"/>
</dbReference>
<dbReference type="AlphaFoldDB" id="A0A4P6MTZ1"/>
<dbReference type="RefSeq" id="WP_130630394.1">
    <property type="nucleotide sequence ID" value="NZ_CP036164.1"/>
</dbReference>
<evidence type="ECO:0000256" key="8">
    <source>
        <dbReference type="ARBA" id="ARBA00040894"/>
    </source>
</evidence>
<evidence type="ECO:0000256" key="7">
    <source>
        <dbReference type="ARBA" id="ARBA00039022"/>
    </source>
</evidence>
<protein>
    <recommendedName>
        <fullName evidence="8">Glucosyl-3-phosphoglycerate synthase</fullName>
        <ecNumber evidence="7">2.4.1.266</ecNumber>
    </recommendedName>
</protein>
<evidence type="ECO:0000256" key="2">
    <source>
        <dbReference type="ARBA" id="ARBA00001946"/>
    </source>
</evidence>
<dbReference type="InterPro" id="IPR001173">
    <property type="entry name" value="Glyco_trans_2-like"/>
</dbReference>
<dbReference type="PANTHER" id="PTHR48090:SF10">
    <property type="entry name" value="GLUCOSYL-3-PHOSPHOGLYCERATE SYNTHASE"/>
    <property type="match status" value="1"/>
</dbReference>
<proteinExistence type="inferred from homology"/>
<name>A0A4P6MTZ1_9MICO</name>
<gene>
    <name evidence="12" type="ORF">EXU32_13650</name>
</gene>
<dbReference type="EMBL" id="CP036164">
    <property type="protein sequence ID" value="QBF47201.1"/>
    <property type="molecule type" value="Genomic_DNA"/>
</dbReference>
<evidence type="ECO:0000256" key="5">
    <source>
        <dbReference type="ARBA" id="ARBA00022679"/>
    </source>
</evidence>
<evidence type="ECO:0000256" key="3">
    <source>
        <dbReference type="ARBA" id="ARBA00006739"/>
    </source>
</evidence>
<evidence type="ECO:0000256" key="9">
    <source>
        <dbReference type="ARBA" id="ARBA00048689"/>
    </source>
</evidence>
<reference evidence="12 13" key="1">
    <citation type="submission" date="2019-02" db="EMBL/GenBank/DDBJ databases">
        <title>Genomic data mining of an Antarctic deep-sea actinobacterium, Janibacterlimosus P3-3-X1.</title>
        <authorList>
            <person name="Liao L."/>
            <person name="Chen B."/>
        </authorList>
    </citation>
    <scope>NUCLEOTIDE SEQUENCE [LARGE SCALE GENOMIC DNA]</scope>
    <source>
        <strain evidence="12 13">P3-3-X1</strain>
    </source>
</reference>
<keyword evidence="13" id="KW-1185">Reference proteome</keyword>
<dbReference type="PANTHER" id="PTHR48090">
    <property type="entry name" value="UNDECAPRENYL-PHOSPHATE 4-DEOXY-4-FORMAMIDO-L-ARABINOSE TRANSFERASE-RELATED"/>
    <property type="match status" value="1"/>
</dbReference>
<evidence type="ECO:0000256" key="10">
    <source>
        <dbReference type="ARBA" id="ARBA00048997"/>
    </source>
</evidence>
<dbReference type="Gene3D" id="3.90.550.10">
    <property type="entry name" value="Spore Coat Polysaccharide Biosynthesis Protein SpsA, Chain A"/>
    <property type="match status" value="1"/>
</dbReference>
<accession>A0A4P6MTZ1</accession>
<keyword evidence="5 12" id="KW-0808">Transferase</keyword>